<proteinExistence type="predicted"/>
<accession>A0ABR2PJ50</accession>
<protein>
    <submittedName>
        <fullName evidence="1">Uncharacterized protein</fullName>
    </submittedName>
</protein>
<dbReference type="EMBL" id="JBBPBN010000057">
    <property type="protein sequence ID" value="KAK8988446.1"/>
    <property type="molecule type" value="Genomic_DNA"/>
</dbReference>
<evidence type="ECO:0000313" key="1">
    <source>
        <dbReference type="EMBL" id="KAK8988446.1"/>
    </source>
</evidence>
<sequence>MEIIVSRRVILLHALSKMEQVSVPQGIGLWFPVVRLLSQIFPSDAVQHLEIRGQQVQSALDYRACSLMIVKSQEHGRKLSTRSPALAETAASATFLVRRTKASDPTEVCTSCFLKF</sequence>
<organism evidence="1 2">
    <name type="scientific">Hibiscus sabdariffa</name>
    <name type="common">roselle</name>
    <dbReference type="NCBI Taxonomy" id="183260"/>
    <lineage>
        <taxon>Eukaryota</taxon>
        <taxon>Viridiplantae</taxon>
        <taxon>Streptophyta</taxon>
        <taxon>Embryophyta</taxon>
        <taxon>Tracheophyta</taxon>
        <taxon>Spermatophyta</taxon>
        <taxon>Magnoliopsida</taxon>
        <taxon>eudicotyledons</taxon>
        <taxon>Gunneridae</taxon>
        <taxon>Pentapetalae</taxon>
        <taxon>rosids</taxon>
        <taxon>malvids</taxon>
        <taxon>Malvales</taxon>
        <taxon>Malvaceae</taxon>
        <taxon>Malvoideae</taxon>
        <taxon>Hibiscus</taxon>
    </lineage>
</organism>
<evidence type="ECO:0000313" key="2">
    <source>
        <dbReference type="Proteomes" id="UP001396334"/>
    </source>
</evidence>
<gene>
    <name evidence="1" type="ORF">V6N11_029836</name>
</gene>
<reference evidence="1 2" key="1">
    <citation type="journal article" date="2024" name="G3 (Bethesda)">
        <title>Genome assembly of Hibiscus sabdariffa L. provides insights into metabolisms of medicinal natural products.</title>
        <authorList>
            <person name="Kim T."/>
        </authorList>
    </citation>
    <scope>NUCLEOTIDE SEQUENCE [LARGE SCALE GENOMIC DNA]</scope>
    <source>
        <strain evidence="1">TK-2024</strain>
        <tissue evidence="1">Old leaves</tissue>
    </source>
</reference>
<dbReference type="Proteomes" id="UP001396334">
    <property type="component" value="Unassembled WGS sequence"/>
</dbReference>
<keyword evidence="2" id="KW-1185">Reference proteome</keyword>
<name>A0ABR2PJ50_9ROSI</name>
<comment type="caution">
    <text evidence="1">The sequence shown here is derived from an EMBL/GenBank/DDBJ whole genome shotgun (WGS) entry which is preliminary data.</text>
</comment>